<proteinExistence type="predicted"/>
<feature type="compositionally biased region" description="Polar residues" evidence="1">
    <location>
        <begin position="225"/>
        <end position="237"/>
    </location>
</feature>
<dbReference type="InterPro" id="IPR056222">
    <property type="entry name" value="PH_23"/>
</dbReference>
<feature type="compositionally biased region" description="Pro residues" evidence="1">
    <location>
        <begin position="1233"/>
        <end position="1249"/>
    </location>
</feature>
<feature type="region of interest" description="Disordered" evidence="1">
    <location>
        <begin position="1679"/>
        <end position="1747"/>
    </location>
</feature>
<evidence type="ECO:0000259" key="2">
    <source>
        <dbReference type="Pfam" id="PF24340"/>
    </source>
</evidence>
<feature type="region of interest" description="Disordered" evidence="1">
    <location>
        <begin position="268"/>
        <end position="510"/>
    </location>
</feature>
<dbReference type="Proteomes" id="UP000054053">
    <property type="component" value="Unassembled WGS sequence"/>
</dbReference>
<feature type="compositionally biased region" description="Acidic residues" evidence="1">
    <location>
        <begin position="1468"/>
        <end position="1479"/>
    </location>
</feature>
<feature type="compositionally biased region" description="Polar residues" evidence="1">
    <location>
        <begin position="1454"/>
        <end position="1465"/>
    </location>
</feature>
<evidence type="ECO:0000313" key="6">
    <source>
        <dbReference type="Proteomes" id="UP000054053"/>
    </source>
</evidence>
<protein>
    <recommendedName>
        <fullName evidence="7">SRm160/300 splicing coactivator</fullName>
    </recommendedName>
</protein>
<feature type="compositionally biased region" description="Basic and acidic residues" evidence="1">
    <location>
        <begin position="654"/>
        <end position="663"/>
    </location>
</feature>
<accession>A0A1B5L5Y5</accession>
<feature type="compositionally biased region" description="Basic residues" evidence="1">
    <location>
        <begin position="537"/>
        <end position="548"/>
    </location>
</feature>
<feature type="domain" description="PH" evidence="4">
    <location>
        <begin position="1535"/>
        <end position="1676"/>
    </location>
</feature>
<feature type="compositionally biased region" description="Polar residues" evidence="1">
    <location>
        <begin position="499"/>
        <end position="510"/>
    </location>
</feature>
<comment type="caution">
    <text evidence="5">The sequence shown here is derived from an EMBL/GenBank/DDBJ whole genome shotgun (WGS) entry which is preliminary data.</text>
</comment>
<evidence type="ECO:0000256" key="1">
    <source>
        <dbReference type="SAM" id="MobiDB-lite"/>
    </source>
</evidence>
<feature type="compositionally biased region" description="Basic and acidic residues" evidence="1">
    <location>
        <begin position="459"/>
        <end position="468"/>
    </location>
</feature>
<feature type="compositionally biased region" description="Basic and acidic residues" evidence="1">
    <location>
        <begin position="1359"/>
        <end position="1376"/>
    </location>
</feature>
<feature type="region of interest" description="Disordered" evidence="1">
    <location>
        <begin position="1771"/>
        <end position="1816"/>
    </location>
</feature>
<feature type="compositionally biased region" description="Basic and acidic residues" evidence="1">
    <location>
        <begin position="1308"/>
        <end position="1322"/>
    </location>
</feature>
<feature type="compositionally biased region" description="Polar residues" evidence="1">
    <location>
        <begin position="677"/>
        <end position="702"/>
    </location>
</feature>
<feature type="compositionally biased region" description="Polar residues" evidence="1">
    <location>
        <begin position="583"/>
        <end position="598"/>
    </location>
</feature>
<feature type="compositionally biased region" description="Low complexity" evidence="1">
    <location>
        <begin position="11"/>
        <end position="34"/>
    </location>
</feature>
<feature type="compositionally biased region" description="Low complexity" evidence="1">
    <location>
        <begin position="850"/>
        <end position="864"/>
    </location>
</feature>
<gene>
    <name evidence="5" type="ORF">UVI_02014800</name>
</gene>
<feature type="compositionally biased region" description="Basic and acidic residues" evidence="1">
    <location>
        <begin position="152"/>
        <end position="164"/>
    </location>
</feature>
<dbReference type="InterPro" id="IPR056416">
    <property type="entry name" value="DH_2_fung"/>
</dbReference>
<name>A0A1B5L5Y5_USTVR</name>
<feature type="compositionally biased region" description="Acidic residues" evidence="1">
    <location>
        <begin position="1687"/>
        <end position="1701"/>
    </location>
</feature>
<feature type="compositionally biased region" description="Low complexity" evidence="1">
    <location>
        <begin position="1377"/>
        <end position="1387"/>
    </location>
</feature>
<dbReference type="InterPro" id="IPR056223">
    <property type="entry name" value="PH_24"/>
</dbReference>
<evidence type="ECO:0000259" key="3">
    <source>
        <dbReference type="Pfam" id="PF24344"/>
    </source>
</evidence>
<evidence type="ECO:0000259" key="4">
    <source>
        <dbReference type="Pfam" id="PF24345"/>
    </source>
</evidence>
<feature type="region of interest" description="Disordered" evidence="1">
    <location>
        <begin position="1232"/>
        <end position="1479"/>
    </location>
</feature>
<reference evidence="6" key="1">
    <citation type="journal article" date="2016" name="Genome Announc.">
        <title>Genome sequence of Ustilaginoidea virens IPU010, a rice pathogenic fungus causing false smut.</title>
        <authorList>
            <person name="Kumagai T."/>
            <person name="Ishii T."/>
            <person name="Terai G."/>
            <person name="Umemura M."/>
            <person name="Machida M."/>
            <person name="Asai K."/>
        </authorList>
    </citation>
    <scope>NUCLEOTIDE SEQUENCE [LARGE SCALE GENOMIC DNA]</scope>
    <source>
        <strain evidence="6">IPU010</strain>
    </source>
</reference>
<feature type="region of interest" description="Disordered" evidence="1">
    <location>
        <begin position="571"/>
        <end position="747"/>
    </location>
</feature>
<feature type="compositionally biased region" description="Low complexity" evidence="1">
    <location>
        <begin position="1277"/>
        <end position="1291"/>
    </location>
</feature>
<feature type="region of interest" description="Disordered" evidence="1">
    <location>
        <begin position="761"/>
        <end position="880"/>
    </location>
</feature>
<feature type="domain" description="PH" evidence="3">
    <location>
        <begin position="1097"/>
        <end position="1237"/>
    </location>
</feature>
<feature type="compositionally biased region" description="Basic residues" evidence="1">
    <location>
        <begin position="869"/>
        <end position="879"/>
    </location>
</feature>
<feature type="compositionally biased region" description="Low complexity" evidence="1">
    <location>
        <begin position="640"/>
        <end position="651"/>
    </location>
</feature>
<feature type="domain" description="DBL homology" evidence="2">
    <location>
        <begin position="885"/>
        <end position="1082"/>
    </location>
</feature>
<feature type="region of interest" description="Disordered" evidence="1">
    <location>
        <begin position="102"/>
        <end position="256"/>
    </location>
</feature>
<dbReference type="Pfam" id="PF24340">
    <property type="entry name" value="DH_2"/>
    <property type="match status" value="1"/>
</dbReference>
<feature type="compositionally biased region" description="Polar residues" evidence="1">
    <location>
        <begin position="715"/>
        <end position="730"/>
    </location>
</feature>
<dbReference type="Pfam" id="PF24345">
    <property type="entry name" value="PH_24"/>
    <property type="match status" value="1"/>
</dbReference>
<dbReference type="EMBL" id="BBTG02000006">
    <property type="protein sequence ID" value="GAO18970.1"/>
    <property type="molecule type" value="Genomic_DNA"/>
</dbReference>
<feature type="compositionally biased region" description="Polar residues" evidence="1">
    <location>
        <begin position="794"/>
        <end position="835"/>
    </location>
</feature>
<feature type="compositionally biased region" description="Gly residues" evidence="1">
    <location>
        <begin position="333"/>
        <end position="343"/>
    </location>
</feature>
<sequence length="1952" mass="209923">MPPSIPSGDHASPTPTTPPASSTADARAASDTSTNNGGARSAGPKPSPAPFAVPKHRPRANSRKEPTLLTDFLRGKQSPARLAADRKRRQSIEMVKAELRQEMRQSSVRKLQQPGGVRDRVSKWQKAHAAAMAEGDPDDAATEPTDVAFNEDDQKSVTESDRIRIKFRRTSRSASKPKPLPDFLNGASSTSRNPSGEAGGPPPTSPPKKRVVSDEHWRKPKNRGSPASKTSPSSGRRSTGAKGLPSDFVRQSGASPLVSDKIKEWAAKIDVPDTSSPPPAHRSSRSRDARARSEGATSEMGDSASDITARWVAKRRPRQDDGIRVKPSRPKTRGGGGGGGGNNDDGIRVTPANSLAALDNDGIRVRPMSEVSLAGAPPDKETRVSRSRSKTTSDSGRLSLPSCRSRDTCESANLSQQRRSPSRKETPKIDDDEDGIEQSSRLDTPTKGKEAGQISRLDTPAKGKEIRQGKSKLVFREATSVKDEVSGPSDEQSELSGAPNASSGRFSSLASKSVADIPGEIPFGHSAFSELDLTIKGRPRSRPKRTKVNRNTSLKSVPKVLKKVVEEGKKMIHEMNEPPRQAVANQPPSIEKWLNNTVDPFVDVKPTDETAPQPAPADENKTGEGLADAAKPRRRISHGSKPSHPSAAKSPGRAAKETKKEEAAVEDVSDAAREPATPTSTGLKRSRATRGNSSPVKQSPSRRQLLGVLKEAFQGESSSLPTRLRSYQSSQERKLPSPDNIPEPLQIRKSAPSFPIAETASSLVDGDVGDGPPAVKLAAPRFRPPTTGDHELSTILSEGGSNAVDSDVSSHATRSTVTQSTLLTKDSASSASQAQHGPGLKRRLTKHSDLVSVLSLPDDSSVPDAVRSGRSRPSLRKLRGAPGGVTAQELLREFIDDESLYLRELKTLVDGVVPVLLSHVINGTNATELFGPSSSGQIPETVSKSVVNMGVALEKLKGAHSKAPVSDIRKMANWAHGVVPMYSRYLGAWRLGFDDVVVNLAPAADWANDQDSLLAALPRNEKGDIVDDDGERVAVAHLLKRPLIRVKQLTKLMRCVDTLVGSDDTSELVRDFESLQEKARRRCKEETARIVDEEAIQTDTSRCRDLGTLEALRGVAIDASRQVSAKDVFSLSLSHSNDQRLDCRVELVHRDNLRDSQDEGDLLIREVGESRRSYLLFPPVPMSKVSARTGDGHLDMVVMVRGTTRGRAWRELLTLTADDEDQILDWLDLLPLTPVPPVPPVPPTEPDPVTPRRCRDEQHQQLAMPGTPSPRESATRAAAAHGSPGHASPSPIARDVSTCSPTSATRDPPLRYRERAPVRERTPPTSPTPPMKMEREALEKTPTRDDYRASVDYGGRGRPLKESMRPDPADFQDKKQTQQTQQTQQSQAPNTTPFRPDGAPPPPIHRSLSTSHPGTGGDIAKSAPVLQPRADQPGSDHGLKRRGSSPLKHEYLPSDQSSTSEAYSTEGSEVESSDDDLESLDIPETELGVSIKDDASAIEPPQSACRFAAESECSLTPAHSASQVGLHGRGATPIKNGSRFLARISRWSDKGLWKDITSDTCSLIVTNGLIEAYASGTAAAASASASASAGDSGHNPGPPVVALDLTPLVLIRQSTAVDLEIRSSVQPHSKLYPSHSGGNFRFRCFAAADCYNLYMSVHQARLNNQKFIQLANDARFKSFGERRRTPEDEDDGDGDGDGDDDASSRRRRRRGWFGRKNSYRSSVRAPSLSHDGASTSPSSTPSASSFLRRLTGGGNLAFNLARSSVDRCSRAGGGPNSLYTSRSSSSSAGGTPPRSPSVSVHNSSQGGGGGSGGGSGDNLRIRLHLLVPPARWEDYGNCSLQIRRPPPGWRQALRANHGLEKRVTVTRLPRREAEQAWIVLDAVLGSGCFSAMGSRGIVCGVWEEVRNGDGVVGMVPETGATGGNIKKWCFQFASAAEANGVLRLVHQEVVRA</sequence>
<feature type="compositionally biased region" description="Gly residues" evidence="1">
    <location>
        <begin position="1805"/>
        <end position="1816"/>
    </location>
</feature>
<feature type="compositionally biased region" description="Low complexity" evidence="1">
    <location>
        <begin position="1733"/>
        <end position="1745"/>
    </location>
</feature>
<dbReference type="Pfam" id="PF24344">
    <property type="entry name" value="PH_23"/>
    <property type="match status" value="1"/>
</dbReference>
<feature type="compositionally biased region" description="Basic and acidic residues" evidence="1">
    <location>
        <begin position="1332"/>
        <end position="1349"/>
    </location>
</feature>
<feature type="region of interest" description="Disordered" evidence="1">
    <location>
        <begin position="1"/>
        <end position="89"/>
    </location>
</feature>
<feature type="region of interest" description="Disordered" evidence="1">
    <location>
        <begin position="534"/>
        <end position="557"/>
    </location>
</feature>
<evidence type="ECO:0000313" key="5">
    <source>
        <dbReference type="EMBL" id="GAO18970.1"/>
    </source>
</evidence>
<evidence type="ECO:0008006" key="7">
    <source>
        <dbReference type="Google" id="ProtNLM"/>
    </source>
</evidence>
<feature type="compositionally biased region" description="Low complexity" evidence="1">
    <location>
        <begin position="1780"/>
        <end position="1792"/>
    </location>
</feature>
<organism evidence="5 6">
    <name type="scientific">Ustilaginoidea virens</name>
    <name type="common">Rice false smut fungus</name>
    <name type="synonym">Villosiclava virens</name>
    <dbReference type="NCBI Taxonomy" id="1159556"/>
    <lineage>
        <taxon>Eukaryota</taxon>
        <taxon>Fungi</taxon>
        <taxon>Dikarya</taxon>
        <taxon>Ascomycota</taxon>
        <taxon>Pezizomycotina</taxon>
        <taxon>Sordariomycetes</taxon>
        <taxon>Hypocreomycetidae</taxon>
        <taxon>Hypocreales</taxon>
        <taxon>Clavicipitaceae</taxon>
        <taxon>Ustilaginoidea</taxon>
    </lineage>
</organism>
<feature type="compositionally biased region" description="Polar residues" evidence="1">
    <location>
        <begin position="410"/>
        <end position="419"/>
    </location>
</feature>